<evidence type="ECO:0000256" key="9">
    <source>
        <dbReference type="PIRSR" id="PIRSR602401-1"/>
    </source>
</evidence>
<reference evidence="12" key="3">
    <citation type="submission" date="2025-09" db="UniProtKB">
        <authorList>
            <consortium name="Ensembl"/>
        </authorList>
    </citation>
    <scope>IDENTIFICATION</scope>
</reference>
<dbReference type="SUPFAM" id="SSF48264">
    <property type="entry name" value="Cytochrome P450"/>
    <property type="match status" value="1"/>
</dbReference>
<keyword evidence="7 9" id="KW-0408">Iron</keyword>
<evidence type="ECO:0000313" key="12">
    <source>
        <dbReference type="Ensembl" id="ENSSFAP00005045083.1"/>
    </source>
</evidence>
<dbReference type="AlphaFoldDB" id="A0A672IT39"/>
<comment type="similarity">
    <text evidence="2 10">Belongs to the cytochrome P450 family.</text>
</comment>
<evidence type="ECO:0000256" key="7">
    <source>
        <dbReference type="ARBA" id="ARBA00023004"/>
    </source>
</evidence>
<dbReference type="PRINTS" id="PR00463">
    <property type="entry name" value="EP450I"/>
</dbReference>
<dbReference type="FunFam" id="1.10.630.10:FF:000182">
    <property type="entry name" value="Cytochrome P450 3A4"/>
    <property type="match status" value="1"/>
</dbReference>
<dbReference type="Ensembl" id="ENSSFAT00005046654.1">
    <property type="protein sequence ID" value="ENSSFAP00005045083.1"/>
    <property type="gene ID" value="ENSSFAG00005020557.1"/>
</dbReference>
<keyword evidence="5 9" id="KW-0479">Metal-binding</keyword>
<dbReference type="InterPro" id="IPR050705">
    <property type="entry name" value="Cytochrome_P450_3A"/>
</dbReference>
<keyword evidence="6 10" id="KW-0560">Oxidoreductase</keyword>
<accession>A0A672IT39</accession>
<dbReference type="GO" id="GO:0008395">
    <property type="term" value="F:steroid hydroxylase activity"/>
    <property type="evidence" value="ECO:0007669"/>
    <property type="project" value="TreeGrafter"/>
</dbReference>
<dbReference type="PRINTS" id="PR00385">
    <property type="entry name" value="P450"/>
</dbReference>
<keyword evidence="11" id="KW-0472">Membrane</keyword>
<dbReference type="PROSITE" id="PS00086">
    <property type="entry name" value="CYTOCHROME_P450"/>
    <property type="match status" value="1"/>
</dbReference>
<keyword evidence="4 9" id="KW-0349">Heme</keyword>
<dbReference type="PANTHER" id="PTHR24302:SF32">
    <property type="entry name" value="CYTOCHROME P450, FAMILY 3, SUBFAMILY A, POLYPEPTIDE 65"/>
    <property type="match status" value="1"/>
</dbReference>
<dbReference type="InterPro" id="IPR002401">
    <property type="entry name" value="Cyt_P450_E_grp-I"/>
</dbReference>
<dbReference type="GO" id="GO:0020037">
    <property type="term" value="F:heme binding"/>
    <property type="evidence" value="ECO:0007669"/>
    <property type="project" value="InterPro"/>
</dbReference>
<dbReference type="GO" id="GO:0016712">
    <property type="term" value="F:oxidoreductase activity, acting on paired donors, with incorporation or reduction of molecular oxygen, reduced flavin or flavoprotein as one donor, and incorporation of one atom of oxygen"/>
    <property type="evidence" value="ECO:0007669"/>
    <property type="project" value="UniProtKB-EC"/>
</dbReference>
<evidence type="ECO:0000313" key="13">
    <source>
        <dbReference type="Proteomes" id="UP000472267"/>
    </source>
</evidence>
<dbReference type="InterPro" id="IPR036396">
    <property type="entry name" value="Cyt_P450_sf"/>
</dbReference>
<protein>
    <recommendedName>
        <fullName evidence="3">unspecific monooxygenase</fullName>
        <ecNumber evidence="3">1.14.14.1</ecNumber>
    </recommendedName>
</protein>
<keyword evidence="11" id="KW-1133">Transmembrane helix</keyword>
<evidence type="ECO:0000256" key="4">
    <source>
        <dbReference type="ARBA" id="ARBA00022617"/>
    </source>
</evidence>
<keyword evidence="13" id="KW-1185">Reference proteome</keyword>
<gene>
    <name evidence="12" type="primary">LOC115389994</name>
</gene>
<dbReference type="GO" id="GO:0005506">
    <property type="term" value="F:iron ion binding"/>
    <property type="evidence" value="ECO:0007669"/>
    <property type="project" value="InterPro"/>
</dbReference>
<evidence type="ECO:0000256" key="3">
    <source>
        <dbReference type="ARBA" id="ARBA00012109"/>
    </source>
</evidence>
<reference evidence="12" key="2">
    <citation type="submission" date="2025-08" db="UniProtKB">
        <authorList>
            <consortium name="Ensembl"/>
        </authorList>
    </citation>
    <scope>IDENTIFICATION</scope>
</reference>
<dbReference type="PANTHER" id="PTHR24302">
    <property type="entry name" value="CYTOCHROME P450 FAMILY 3"/>
    <property type="match status" value="1"/>
</dbReference>
<evidence type="ECO:0000256" key="2">
    <source>
        <dbReference type="ARBA" id="ARBA00010617"/>
    </source>
</evidence>
<sequence length="337" mass="38450">TLNMICSETISWCNLSLVLFFGPYSMDVVTSSAFSIEIDSLNNPSDPFVTNIKKMLKFDFLNPLFLAVAFFPFLGPVFEKMEFSFFPSSVTDFFYASLKKIKSNRETSKQKSRVDILQLMIDSQKNLTALSDHEILSQAMIFLFAGYETTSSSLTFLAYNLATNPDVMKKLQQEIDATFPNKGPIDYQTLMDMEYLDAAINESLRLYPIVNRLERVAKASVEINNLLIPKDMVVMVPVWPLHRNPEIWPEPEKFKPERFTKGNKETIDPYTYMPFGMGPRNCIGMRFALVSMKLVMTKILQRFSFSVCNETEIPVELDVQGLLSPKGPVKLKLVPRS</sequence>
<proteinExistence type="inferred from homology"/>
<evidence type="ECO:0000256" key="8">
    <source>
        <dbReference type="ARBA" id="ARBA00023033"/>
    </source>
</evidence>
<dbReference type="InterPro" id="IPR017972">
    <property type="entry name" value="Cyt_P450_CS"/>
</dbReference>
<reference evidence="12" key="1">
    <citation type="submission" date="2019-06" db="EMBL/GenBank/DDBJ databases">
        <authorList>
            <consortium name="Wellcome Sanger Institute Data Sharing"/>
        </authorList>
    </citation>
    <scope>NUCLEOTIDE SEQUENCE [LARGE SCALE GENOMIC DNA]</scope>
</reference>
<evidence type="ECO:0000256" key="1">
    <source>
        <dbReference type="ARBA" id="ARBA00001971"/>
    </source>
</evidence>
<keyword evidence="8 10" id="KW-0503">Monooxygenase</keyword>
<evidence type="ECO:0000256" key="6">
    <source>
        <dbReference type="ARBA" id="ARBA00023002"/>
    </source>
</evidence>
<evidence type="ECO:0000256" key="5">
    <source>
        <dbReference type="ARBA" id="ARBA00022723"/>
    </source>
</evidence>
<evidence type="ECO:0000256" key="11">
    <source>
        <dbReference type="SAM" id="Phobius"/>
    </source>
</evidence>
<feature type="transmembrane region" description="Helical" evidence="11">
    <location>
        <begin position="60"/>
        <end position="78"/>
    </location>
</feature>
<feature type="binding site" description="axial binding residue" evidence="9">
    <location>
        <position position="282"/>
    </location>
    <ligand>
        <name>heme</name>
        <dbReference type="ChEBI" id="CHEBI:30413"/>
    </ligand>
    <ligandPart>
        <name>Fe</name>
        <dbReference type="ChEBI" id="CHEBI:18248"/>
    </ligandPart>
</feature>
<keyword evidence="11" id="KW-0812">Transmembrane</keyword>
<comment type="cofactor">
    <cofactor evidence="1 9">
        <name>heme</name>
        <dbReference type="ChEBI" id="CHEBI:30413"/>
    </cofactor>
</comment>
<organism evidence="12 13">
    <name type="scientific">Salarias fasciatus</name>
    <name type="common">Jewelled blenny</name>
    <name type="synonym">Blennius fasciatus</name>
    <dbReference type="NCBI Taxonomy" id="181472"/>
    <lineage>
        <taxon>Eukaryota</taxon>
        <taxon>Metazoa</taxon>
        <taxon>Chordata</taxon>
        <taxon>Craniata</taxon>
        <taxon>Vertebrata</taxon>
        <taxon>Euteleostomi</taxon>
        <taxon>Actinopterygii</taxon>
        <taxon>Neopterygii</taxon>
        <taxon>Teleostei</taxon>
        <taxon>Neoteleostei</taxon>
        <taxon>Acanthomorphata</taxon>
        <taxon>Ovalentaria</taxon>
        <taxon>Blenniimorphae</taxon>
        <taxon>Blenniiformes</taxon>
        <taxon>Blennioidei</taxon>
        <taxon>Blenniidae</taxon>
        <taxon>Salariinae</taxon>
        <taxon>Salarias</taxon>
    </lineage>
</organism>
<dbReference type="Gene3D" id="1.10.630.10">
    <property type="entry name" value="Cytochrome P450"/>
    <property type="match status" value="1"/>
</dbReference>
<name>A0A672IT39_SALFA</name>
<dbReference type="InterPro" id="IPR001128">
    <property type="entry name" value="Cyt_P450"/>
</dbReference>
<dbReference type="Proteomes" id="UP000472267">
    <property type="component" value="Chromosome 6"/>
</dbReference>
<evidence type="ECO:0000256" key="10">
    <source>
        <dbReference type="RuleBase" id="RU000461"/>
    </source>
</evidence>
<dbReference type="EC" id="1.14.14.1" evidence="3"/>
<dbReference type="Pfam" id="PF00067">
    <property type="entry name" value="p450"/>
    <property type="match status" value="1"/>
</dbReference>